<dbReference type="EMBL" id="JACATC010000002">
    <property type="protein sequence ID" value="NWJ83620.1"/>
    <property type="molecule type" value="Genomic_DNA"/>
</dbReference>
<organism evidence="4 7">
    <name type="scientific">Marine Group I thaumarchaeote</name>
    <dbReference type="NCBI Taxonomy" id="2511932"/>
    <lineage>
        <taxon>Archaea</taxon>
        <taxon>Nitrososphaerota</taxon>
        <taxon>Marine Group I</taxon>
    </lineage>
</organism>
<accession>A0A7K4N5X1</accession>
<sequence length="53" mass="5862">MASDGSSIGTSMPFWVGDPYFYYKEKIIVLFVGDNPVIEELLESVLGSQFAGR</sequence>
<dbReference type="Proteomes" id="UP000563820">
    <property type="component" value="Unassembled WGS sequence"/>
</dbReference>
<name>A0A7K4N5X1_9ARCH</name>
<comment type="caution">
    <text evidence="4">The sequence shown here is derived from an EMBL/GenBank/DDBJ whole genome shotgun (WGS) entry which is preliminary data.</text>
</comment>
<evidence type="ECO:0000313" key="4">
    <source>
        <dbReference type="EMBL" id="NWJ83620.1"/>
    </source>
</evidence>
<protein>
    <submittedName>
        <fullName evidence="4">Uncharacterized protein</fullName>
    </submittedName>
</protein>
<evidence type="ECO:0000313" key="6">
    <source>
        <dbReference type="EMBL" id="NWK07534.1"/>
    </source>
</evidence>
<evidence type="ECO:0000313" key="9">
    <source>
        <dbReference type="Proteomes" id="UP000559282"/>
    </source>
</evidence>
<reference evidence="7 8" key="1">
    <citation type="journal article" date="2019" name="Environ. Microbiol.">
        <title>Genomics insights into ecotype formation of ammonia-oxidizing archaea in the deep ocean.</title>
        <authorList>
            <person name="Wang Y."/>
            <person name="Huang J.M."/>
            <person name="Cui G.J."/>
            <person name="Nunoura T."/>
            <person name="Takaki Y."/>
            <person name="Li W.L."/>
            <person name="Li J."/>
            <person name="Gao Z.M."/>
            <person name="Takai K."/>
            <person name="Zhang A.Q."/>
            <person name="Stepanauskas R."/>
        </authorList>
    </citation>
    <scope>NUCLEOTIDE SEQUENCE [LARGE SCALE GENOMIC DNA]</scope>
    <source>
        <strain evidence="1 12">L14</strain>
        <strain evidence="3 11">L15a</strain>
        <strain evidence="6 9">T1C4</strain>
        <strain evidence="2 10">T1L11</strain>
        <strain evidence="5 8">T1L9</strain>
        <strain evidence="4 7">T3L1</strain>
    </source>
</reference>
<dbReference type="EMBL" id="JACATI010000001">
    <property type="protein sequence ID" value="NWJ19852.1"/>
    <property type="molecule type" value="Genomic_DNA"/>
</dbReference>
<evidence type="ECO:0000313" key="5">
    <source>
        <dbReference type="EMBL" id="NWK00690.1"/>
    </source>
</evidence>
<dbReference type="EMBL" id="JACATE010000014">
    <property type="protein sequence ID" value="NWJ29177.1"/>
    <property type="molecule type" value="Genomic_DNA"/>
</dbReference>
<evidence type="ECO:0000313" key="2">
    <source>
        <dbReference type="EMBL" id="NWJ29177.1"/>
    </source>
</evidence>
<dbReference type="EMBL" id="JACATD010000001">
    <property type="protein sequence ID" value="NWK00690.1"/>
    <property type="molecule type" value="Genomic_DNA"/>
</dbReference>
<dbReference type="AlphaFoldDB" id="A0A7K4N5X1"/>
<evidence type="ECO:0000313" key="8">
    <source>
        <dbReference type="Proteomes" id="UP000547822"/>
    </source>
</evidence>
<gene>
    <name evidence="5" type="ORF">HX840_02110</name>
    <name evidence="6" type="ORF">HX847_03850</name>
    <name evidence="2" type="ORF">HX848_07365</name>
    <name evidence="4" type="ORF">HX854_02640</name>
    <name evidence="3" type="ORF">HX858_07610</name>
    <name evidence="1" type="ORF">HX860_02085</name>
</gene>
<evidence type="ECO:0000313" key="12">
    <source>
        <dbReference type="Proteomes" id="UP000587702"/>
    </source>
</evidence>
<dbReference type="Proteomes" id="UP000559282">
    <property type="component" value="Unassembled WGS sequence"/>
</dbReference>
<evidence type="ECO:0000313" key="3">
    <source>
        <dbReference type="EMBL" id="NWJ57599.1"/>
    </source>
</evidence>
<evidence type="ECO:0000313" key="1">
    <source>
        <dbReference type="EMBL" id="NWJ19852.1"/>
    </source>
</evidence>
<evidence type="ECO:0000313" key="7">
    <source>
        <dbReference type="Proteomes" id="UP000520052"/>
    </source>
</evidence>
<dbReference type="Proteomes" id="UP000520052">
    <property type="component" value="Unassembled WGS sequence"/>
</dbReference>
<proteinExistence type="predicted"/>
<evidence type="ECO:0000313" key="11">
    <source>
        <dbReference type="Proteomes" id="UP000575480"/>
    </source>
</evidence>
<dbReference type="Proteomes" id="UP000587702">
    <property type="component" value="Unassembled WGS sequence"/>
</dbReference>
<evidence type="ECO:0000313" key="10">
    <source>
        <dbReference type="Proteomes" id="UP000563820"/>
    </source>
</evidence>
<dbReference type="Proteomes" id="UP000547822">
    <property type="component" value="Unassembled WGS sequence"/>
</dbReference>
<reference evidence="4" key="2">
    <citation type="submission" date="2020-06" db="EMBL/GenBank/DDBJ databases">
        <authorList>
            <person name="Wang Y."/>
        </authorList>
    </citation>
    <scope>NUCLEOTIDE SEQUENCE</scope>
    <source>
        <strain evidence="1">L14</strain>
        <strain evidence="3">L15a</strain>
        <strain evidence="6">T1C4</strain>
        <strain evidence="2">T1L11</strain>
        <strain evidence="5">T1L9</strain>
        <strain evidence="4">T3L1</strain>
    </source>
</reference>
<dbReference type="EMBL" id="JACATF010000011">
    <property type="protein sequence ID" value="NWK07534.1"/>
    <property type="molecule type" value="Genomic_DNA"/>
</dbReference>
<dbReference type="EMBL" id="JACATH010000008">
    <property type="protein sequence ID" value="NWJ57599.1"/>
    <property type="molecule type" value="Genomic_DNA"/>
</dbReference>
<dbReference type="Proteomes" id="UP000575480">
    <property type="component" value="Unassembled WGS sequence"/>
</dbReference>